<evidence type="ECO:0000256" key="3">
    <source>
        <dbReference type="ARBA" id="ARBA00005161"/>
    </source>
</evidence>
<dbReference type="Gene3D" id="3.20.20.70">
    <property type="entry name" value="Aldolase class I"/>
    <property type="match status" value="1"/>
</dbReference>
<keyword evidence="5 11" id="KW-0285">Flavoprotein</keyword>
<dbReference type="PROSITE" id="PS00911">
    <property type="entry name" value="DHODEHASE_1"/>
    <property type="match status" value="1"/>
</dbReference>
<evidence type="ECO:0000256" key="2">
    <source>
        <dbReference type="ARBA" id="ARBA00004370"/>
    </source>
</evidence>
<comment type="subunit">
    <text evidence="11">Monomer.</text>
</comment>
<dbReference type="PANTHER" id="PTHR48109:SF4">
    <property type="entry name" value="DIHYDROOROTATE DEHYDROGENASE (QUINONE), MITOCHONDRIAL"/>
    <property type="match status" value="1"/>
</dbReference>
<dbReference type="GO" id="GO:0005737">
    <property type="term" value="C:cytoplasm"/>
    <property type="evidence" value="ECO:0007669"/>
    <property type="project" value="InterPro"/>
</dbReference>
<reference evidence="13" key="2">
    <citation type="submission" date="2020-09" db="EMBL/GenBank/DDBJ databases">
        <authorList>
            <person name="Sun Q."/>
            <person name="Zhou Y."/>
        </authorList>
    </citation>
    <scope>NUCLEOTIDE SEQUENCE</scope>
    <source>
        <strain evidence="13">CGMCC 1.15493</strain>
    </source>
</reference>
<keyword evidence="6 11" id="KW-0288">FMN</keyword>
<sequence length="366" mass="39190">MKSLYGLARPLLFRLDAEKAHALSIAALRNGVIPRVDIPVDARLRVKVAGIFFPNPLGLAAGYDKNGEVPDAMLRLGFGFVEVGTVTPLPQAGNEKPRIFRLPKAGGVINRLGFNNDGHADTFERLQARARKAGIVGVNIGANKESPDRIKDYVDGINRFEPVASYLTVNISSPNTPGLRTLQTGEDLDRLLDSVIAARNGFAALTASARKPVFLKVAPDLQREDIAEIARAVARHGIDGLIVSNTTLSRAGLTTTLEHRNEAGGLSGRPLWQRSTYVLAAFRRALGPDMALIGVGGVDSAKAAIAKIEAGADLVQLYTGLVYGGPRLPTKILKGMSHFMDLNGIGHINDVRDRRIDEFIAAGPGD</sequence>
<dbReference type="PANTHER" id="PTHR48109">
    <property type="entry name" value="DIHYDROOROTATE DEHYDROGENASE (QUINONE), MITOCHONDRIAL-RELATED"/>
    <property type="match status" value="1"/>
</dbReference>
<organism evidence="13 14">
    <name type="scientific">Aureimonas glaciei</name>
    <dbReference type="NCBI Taxonomy" id="1776957"/>
    <lineage>
        <taxon>Bacteria</taxon>
        <taxon>Pseudomonadati</taxon>
        <taxon>Pseudomonadota</taxon>
        <taxon>Alphaproteobacteria</taxon>
        <taxon>Hyphomicrobiales</taxon>
        <taxon>Aurantimonadaceae</taxon>
        <taxon>Aureimonas</taxon>
    </lineage>
</organism>
<comment type="caution">
    <text evidence="13">The sequence shown here is derived from an EMBL/GenBank/DDBJ whole genome shotgun (WGS) entry which is preliminary data.</text>
</comment>
<feature type="binding site" evidence="11">
    <location>
        <position position="170"/>
    </location>
    <ligand>
        <name>FMN</name>
        <dbReference type="ChEBI" id="CHEBI:58210"/>
    </ligand>
</feature>
<name>A0A916XU50_9HYPH</name>
<evidence type="ECO:0000313" key="14">
    <source>
        <dbReference type="Proteomes" id="UP000613160"/>
    </source>
</evidence>
<dbReference type="GO" id="GO:0044205">
    <property type="term" value="P:'de novo' UMP biosynthetic process"/>
    <property type="evidence" value="ECO:0007669"/>
    <property type="project" value="UniProtKB-UniRule"/>
</dbReference>
<evidence type="ECO:0000256" key="4">
    <source>
        <dbReference type="ARBA" id="ARBA00005359"/>
    </source>
</evidence>
<feature type="binding site" evidence="11">
    <location>
        <position position="216"/>
    </location>
    <ligand>
        <name>FMN</name>
        <dbReference type="ChEBI" id="CHEBI:58210"/>
    </ligand>
</feature>
<dbReference type="InterPro" id="IPR005720">
    <property type="entry name" value="Dihydroorotate_DH_cat"/>
</dbReference>
<feature type="binding site" evidence="11">
    <location>
        <position position="268"/>
    </location>
    <ligand>
        <name>FMN</name>
        <dbReference type="ChEBI" id="CHEBI:58210"/>
    </ligand>
</feature>
<evidence type="ECO:0000256" key="6">
    <source>
        <dbReference type="ARBA" id="ARBA00022643"/>
    </source>
</evidence>
<dbReference type="EMBL" id="BMJJ01000002">
    <property type="protein sequence ID" value="GGD11154.1"/>
    <property type="molecule type" value="Genomic_DNA"/>
</dbReference>
<dbReference type="AlphaFoldDB" id="A0A916XU50"/>
<comment type="subcellular location">
    <subcellularLocation>
        <location evidence="11">Cell membrane</location>
        <topology evidence="11">Peripheral membrane protein</topology>
    </subcellularLocation>
    <subcellularLocation>
        <location evidence="2">Membrane</location>
    </subcellularLocation>
</comment>
<feature type="binding site" evidence="11">
    <location>
        <position position="65"/>
    </location>
    <ligand>
        <name>substrate</name>
    </ligand>
</feature>
<comment type="cofactor">
    <cofactor evidence="11">
        <name>FMN</name>
        <dbReference type="ChEBI" id="CHEBI:58210"/>
    </cofactor>
    <text evidence="11">Binds 1 FMN per subunit.</text>
</comment>
<comment type="catalytic activity">
    <reaction evidence="10 11">
        <text>(S)-dihydroorotate + a quinone = orotate + a quinol</text>
        <dbReference type="Rhea" id="RHEA:30187"/>
        <dbReference type="ChEBI" id="CHEBI:24646"/>
        <dbReference type="ChEBI" id="CHEBI:30839"/>
        <dbReference type="ChEBI" id="CHEBI:30864"/>
        <dbReference type="ChEBI" id="CHEBI:132124"/>
        <dbReference type="EC" id="1.3.5.2"/>
    </reaction>
</comment>
<evidence type="ECO:0000313" key="13">
    <source>
        <dbReference type="EMBL" id="GGD11154.1"/>
    </source>
</evidence>
<reference evidence="13" key="1">
    <citation type="journal article" date="2014" name="Int. J. Syst. Evol. Microbiol.">
        <title>Complete genome sequence of Corynebacterium casei LMG S-19264T (=DSM 44701T), isolated from a smear-ripened cheese.</title>
        <authorList>
            <consortium name="US DOE Joint Genome Institute (JGI-PGF)"/>
            <person name="Walter F."/>
            <person name="Albersmeier A."/>
            <person name="Kalinowski J."/>
            <person name="Ruckert C."/>
        </authorList>
    </citation>
    <scope>NUCLEOTIDE SEQUENCE</scope>
    <source>
        <strain evidence="13">CGMCC 1.15493</strain>
    </source>
</reference>
<dbReference type="NCBIfam" id="NF003652">
    <property type="entry name" value="PRK05286.2-5"/>
    <property type="match status" value="1"/>
</dbReference>
<comment type="function">
    <text evidence="1 11">Catalyzes the conversion of dihydroorotate to orotate with quinone as electron acceptor.</text>
</comment>
<feature type="binding site" evidence="11">
    <location>
        <begin position="61"/>
        <end position="65"/>
    </location>
    <ligand>
        <name>FMN</name>
        <dbReference type="ChEBI" id="CHEBI:58210"/>
    </ligand>
</feature>
<feature type="binding site" evidence="11">
    <location>
        <begin position="245"/>
        <end position="246"/>
    </location>
    <ligand>
        <name>substrate</name>
    </ligand>
</feature>
<dbReference type="GO" id="GO:0106430">
    <property type="term" value="F:dihydroorotate dehydrogenase (quinone) activity"/>
    <property type="evidence" value="ECO:0007669"/>
    <property type="project" value="UniProtKB-EC"/>
</dbReference>
<gene>
    <name evidence="11 13" type="primary">pyrD</name>
    <name evidence="13" type="ORF">GCM10011335_12650</name>
</gene>
<proteinExistence type="inferred from homology"/>
<keyword evidence="9 11" id="KW-0472">Membrane</keyword>
<dbReference type="GO" id="GO:0006207">
    <property type="term" value="P:'de novo' pyrimidine nucleobase biosynthetic process"/>
    <property type="evidence" value="ECO:0007669"/>
    <property type="project" value="UniProtKB-UniRule"/>
</dbReference>
<feature type="active site" description="Nucleophile" evidence="11">
    <location>
        <position position="173"/>
    </location>
</feature>
<dbReference type="HAMAP" id="MF_00225">
    <property type="entry name" value="DHO_dh_type2"/>
    <property type="match status" value="1"/>
</dbReference>
<dbReference type="NCBIfam" id="NF003645">
    <property type="entry name" value="PRK05286.1-2"/>
    <property type="match status" value="1"/>
</dbReference>
<dbReference type="EC" id="1.3.5.2" evidence="11"/>
<dbReference type="Pfam" id="PF01180">
    <property type="entry name" value="DHO_dh"/>
    <property type="match status" value="1"/>
</dbReference>
<comment type="pathway">
    <text evidence="3 11">Pyrimidine metabolism; UMP biosynthesis via de novo pathway; orotate from (S)-dihydroorotate (quinone route): step 1/1.</text>
</comment>
<dbReference type="GO" id="GO:0005886">
    <property type="term" value="C:plasma membrane"/>
    <property type="evidence" value="ECO:0007669"/>
    <property type="project" value="UniProtKB-SubCell"/>
</dbReference>
<feature type="binding site" evidence="11">
    <location>
        <position position="175"/>
    </location>
    <ligand>
        <name>substrate</name>
    </ligand>
</feature>
<dbReference type="CDD" id="cd04738">
    <property type="entry name" value="DHOD_2_like"/>
    <property type="match status" value="1"/>
</dbReference>
<dbReference type="NCBIfam" id="TIGR01036">
    <property type="entry name" value="pyrD_sub2"/>
    <property type="match status" value="1"/>
</dbReference>
<feature type="binding site" evidence="11">
    <location>
        <begin position="110"/>
        <end position="114"/>
    </location>
    <ligand>
        <name>substrate</name>
    </ligand>
</feature>
<feature type="binding site" evidence="11">
    <location>
        <position position="85"/>
    </location>
    <ligand>
        <name>FMN</name>
        <dbReference type="ChEBI" id="CHEBI:58210"/>
    </ligand>
</feature>
<evidence type="ECO:0000256" key="7">
    <source>
        <dbReference type="ARBA" id="ARBA00022975"/>
    </source>
</evidence>
<keyword evidence="7 11" id="KW-0665">Pyrimidine biosynthesis</keyword>
<feature type="binding site" evidence="11">
    <location>
        <begin position="318"/>
        <end position="319"/>
    </location>
    <ligand>
        <name>FMN</name>
        <dbReference type="ChEBI" id="CHEBI:58210"/>
    </ligand>
</feature>
<dbReference type="InterPro" id="IPR013785">
    <property type="entry name" value="Aldolase_TIM"/>
</dbReference>
<dbReference type="InterPro" id="IPR050074">
    <property type="entry name" value="DHO_dehydrogenase"/>
</dbReference>
<evidence type="ECO:0000256" key="8">
    <source>
        <dbReference type="ARBA" id="ARBA00023002"/>
    </source>
</evidence>
<feature type="binding site" evidence="11">
    <location>
        <position position="139"/>
    </location>
    <ligand>
        <name>FMN</name>
        <dbReference type="ChEBI" id="CHEBI:58210"/>
    </ligand>
</feature>
<keyword evidence="8 11" id="KW-0560">Oxidoreductase</keyword>
<dbReference type="RefSeq" id="WP_188849715.1">
    <property type="nucleotide sequence ID" value="NZ_BMJJ01000002.1"/>
</dbReference>
<dbReference type="InterPro" id="IPR001295">
    <property type="entry name" value="Dihydroorotate_DH_CS"/>
</dbReference>
<evidence type="ECO:0000256" key="1">
    <source>
        <dbReference type="ARBA" id="ARBA00003125"/>
    </source>
</evidence>
<keyword evidence="11" id="KW-1003">Cell membrane</keyword>
<feature type="domain" description="Dihydroorotate dehydrogenase catalytic" evidence="12">
    <location>
        <begin position="44"/>
        <end position="340"/>
    </location>
</feature>
<comment type="similarity">
    <text evidence="4 11">Belongs to the dihydroorotate dehydrogenase family. Type 2 subfamily.</text>
</comment>
<dbReference type="SUPFAM" id="SSF51395">
    <property type="entry name" value="FMN-linked oxidoreductases"/>
    <property type="match status" value="1"/>
</dbReference>
<evidence type="ECO:0000259" key="12">
    <source>
        <dbReference type="Pfam" id="PF01180"/>
    </source>
</evidence>
<dbReference type="Proteomes" id="UP000613160">
    <property type="component" value="Unassembled WGS sequence"/>
</dbReference>
<evidence type="ECO:0000256" key="10">
    <source>
        <dbReference type="ARBA" id="ARBA00048639"/>
    </source>
</evidence>
<feature type="binding site" evidence="11">
    <location>
        <position position="170"/>
    </location>
    <ligand>
        <name>substrate</name>
    </ligand>
</feature>
<feature type="binding site" evidence="11">
    <location>
        <position position="297"/>
    </location>
    <ligand>
        <name>FMN</name>
        <dbReference type="ChEBI" id="CHEBI:58210"/>
    </ligand>
</feature>
<dbReference type="InterPro" id="IPR005719">
    <property type="entry name" value="Dihydroorotate_DH_2"/>
</dbReference>
<keyword evidence="14" id="KW-1185">Reference proteome</keyword>
<feature type="binding site" evidence="11">
    <location>
        <position position="244"/>
    </location>
    <ligand>
        <name>FMN</name>
        <dbReference type="ChEBI" id="CHEBI:58210"/>
    </ligand>
</feature>
<dbReference type="PROSITE" id="PS00912">
    <property type="entry name" value="DHODEHASE_2"/>
    <property type="match status" value="1"/>
</dbReference>
<evidence type="ECO:0000256" key="9">
    <source>
        <dbReference type="ARBA" id="ARBA00023136"/>
    </source>
</evidence>
<evidence type="ECO:0000256" key="11">
    <source>
        <dbReference type="HAMAP-Rule" id="MF_00225"/>
    </source>
</evidence>
<evidence type="ECO:0000256" key="5">
    <source>
        <dbReference type="ARBA" id="ARBA00022630"/>
    </source>
</evidence>
<protein>
    <recommendedName>
        <fullName evidence="11">Dihydroorotate dehydrogenase (quinone)</fullName>
        <ecNumber evidence="11">1.3.5.2</ecNumber>
    </recommendedName>
    <alternativeName>
        <fullName evidence="11">DHOdehase</fullName>
        <shortName evidence="11">DHOD</shortName>
        <shortName evidence="11">DHODase</shortName>
    </alternativeName>
    <alternativeName>
        <fullName evidence="11">Dihydroorotate oxidase</fullName>
    </alternativeName>
</protein>
<accession>A0A916XU50</accession>